<keyword evidence="2" id="KW-1185">Reference proteome</keyword>
<name>A0A8X6VAH0_TRICX</name>
<proteinExistence type="predicted"/>
<comment type="caution">
    <text evidence="1">The sequence shown here is derived from an EMBL/GenBank/DDBJ whole genome shotgun (WGS) entry which is preliminary data.</text>
</comment>
<evidence type="ECO:0000313" key="2">
    <source>
        <dbReference type="Proteomes" id="UP000887159"/>
    </source>
</evidence>
<protein>
    <submittedName>
        <fullName evidence="1">Uncharacterized protein</fullName>
    </submittedName>
</protein>
<dbReference type="Proteomes" id="UP000887159">
    <property type="component" value="Unassembled WGS sequence"/>
</dbReference>
<accession>A0A8X6VAH0</accession>
<reference evidence="1" key="1">
    <citation type="submission" date="2020-08" db="EMBL/GenBank/DDBJ databases">
        <title>Multicomponent nature underlies the extraordinary mechanical properties of spider dragline silk.</title>
        <authorList>
            <person name="Kono N."/>
            <person name="Nakamura H."/>
            <person name="Mori M."/>
            <person name="Yoshida Y."/>
            <person name="Ohtoshi R."/>
            <person name="Malay A.D."/>
            <person name="Moran D.A.P."/>
            <person name="Tomita M."/>
            <person name="Numata K."/>
            <person name="Arakawa K."/>
        </authorList>
    </citation>
    <scope>NUCLEOTIDE SEQUENCE</scope>
</reference>
<gene>
    <name evidence="1" type="ORF">TNCV_960851</name>
</gene>
<dbReference type="EMBL" id="BMAU01021252">
    <property type="protein sequence ID" value="GFY05389.1"/>
    <property type="molecule type" value="Genomic_DNA"/>
</dbReference>
<sequence>MARVLQVHPGNDGLVRVATVKPKTQCLNDRSINFTNFPYIRTSSDIGWEYVSHTPHLTATECARLSTPHLTVTECARFSRFPTPTETFLEPGTGTFCKLKRNGRTQGLVRINPQHLQGLLSPSLAIIRTQPTAPFEAPATFVNDSEKQKISTILHFHSTFDFGFSY</sequence>
<evidence type="ECO:0000313" key="1">
    <source>
        <dbReference type="EMBL" id="GFY05389.1"/>
    </source>
</evidence>
<dbReference type="AlphaFoldDB" id="A0A8X6VAH0"/>
<organism evidence="1 2">
    <name type="scientific">Trichonephila clavipes</name>
    <name type="common">Golden silk orbweaver</name>
    <name type="synonym">Nephila clavipes</name>
    <dbReference type="NCBI Taxonomy" id="2585209"/>
    <lineage>
        <taxon>Eukaryota</taxon>
        <taxon>Metazoa</taxon>
        <taxon>Ecdysozoa</taxon>
        <taxon>Arthropoda</taxon>
        <taxon>Chelicerata</taxon>
        <taxon>Arachnida</taxon>
        <taxon>Araneae</taxon>
        <taxon>Araneomorphae</taxon>
        <taxon>Entelegynae</taxon>
        <taxon>Araneoidea</taxon>
        <taxon>Nephilidae</taxon>
        <taxon>Trichonephila</taxon>
    </lineage>
</organism>